<comment type="similarity">
    <text evidence="2">Belongs to the ABC transporter superfamily. ABCB family. Multidrug resistance exporter (TC 3.A.1.201) subfamily.</text>
</comment>
<dbReference type="InterPro" id="IPR011527">
    <property type="entry name" value="ABC1_TM_dom"/>
</dbReference>
<dbReference type="AlphaFoldDB" id="A0A815VAE1"/>
<dbReference type="GO" id="GO:0015421">
    <property type="term" value="F:ABC-type oligopeptide transporter activity"/>
    <property type="evidence" value="ECO:0007669"/>
    <property type="project" value="TreeGrafter"/>
</dbReference>
<dbReference type="GO" id="GO:0005524">
    <property type="term" value="F:ATP binding"/>
    <property type="evidence" value="ECO:0007669"/>
    <property type="project" value="UniProtKB-KW"/>
</dbReference>
<evidence type="ECO:0000256" key="8">
    <source>
        <dbReference type="ARBA" id="ARBA00022967"/>
    </source>
</evidence>
<feature type="domain" description="ABC transmembrane type-1" evidence="14">
    <location>
        <begin position="8"/>
        <end position="316"/>
    </location>
</feature>
<dbReference type="PROSITE" id="PS50929">
    <property type="entry name" value="ABC_TM1F"/>
    <property type="match status" value="1"/>
</dbReference>
<evidence type="ECO:0000256" key="9">
    <source>
        <dbReference type="ARBA" id="ARBA00022989"/>
    </source>
</evidence>
<dbReference type="InterPro" id="IPR003439">
    <property type="entry name" value="ABC_transporter-like_ATP-bd"/>
</dbReference>
<keyword evidence="6" id="KW-0547">Nucleotide-binding</keyword>
<gene>
    <name evidence="15" type="ORF">JXQ802_LOCUS41932</name>
</gene>
<keyword evidence="11" id="KW-0325">Glycoprotein</keyword>
<keyword evidence="5" id="KW-0677">Repeat</keyword>
<evidence type="ECO:0000256" key="6">
    <source>
        <dbReference type="ARBA" id="ARBA00022741"/>
    </source>
</evidence>
<dbReference type="PROSITE" id="PS00211">
    <property type="entry name" value="ABC_TRANSPORTER_1"/>
    <property type="match status" value="1"/>
</dbReference>
<dbReference type="PANTHER" id="PTHR43394">
    <property type="entry name" value="ATP-DEPENDENT PERMEASE MDL1, MITOCHONDRIAL"/>
    <property type="match status" value="1"/>
</dbReference>
<evidence type="ECO:0000256" key="11">
    <source>
        <dbReference type="ARBA" id="ARBA00023180"/>
    </source>
</evidence>
<keyword evidence="3" id="KW-0813">Transport</keyword>
<keyword evidence="7" id="KW-0067">ATP-binding</keyword>
<keyword evidence="8" id="KW-1278">Translocase</keyword>
<evidence type="ECO:0000256" key="12">
    <source>
        <dbReference type="SAM" id="Phobius"/>
    </source>
</evidence>
<feature type="transmembrane region" description="Helical" evidence="12">
    <location>
        <begin position="74"/>
        <end position="94"/>
    </location>
</feature>
<comment type="subcellular location">
    <subcellularLocation>
        <location evidence="1">Membrane</location>
        <topology evidence="1">Multi-pass membrane protein</topology>
    </subcellularLocation>
</comment>
<dbReference type="InterPro" id="IPR036640">
    <property type="entry name" value="ABC1_TM_sf"/>
</dbReference>
<dbReference type="SMART" id="SM00382">
    <property type="entry name" value="AAA"/>
    <property type="match status" value="1"/>
</dbReference>
<dbReference type="Pfam" id="PF00005">
    <property type="entry name" value="ABC_tran"/>
    <property type="match status" value="1"/>
</dbReference>
<feature type="domain" description="ABC transporter" evidence="13">
    <location>
        <begin position="312"/>
        <end position="549"/>
    </location>
</feature>
<proteinExistence type="inferred from homology"/>
<dbReference type="EMBL" id="CAJNOL010002751">
    <property type="protein sequence ID" value="CAF1526622.1"/>
    <property type="molecule type" value="Genomic_DNA"/>
</dbReference>
<dbReference type="PROSITE" id="PS50893">
    <property type="entry name" value="ABC_TRANSPORTER_2"/>
    <property type="match status" value="1"/>
</dbReference>
<dbReference type="Proteomes" id="UP000663870">
    <property type="component" value="Unassembled WGS sequence"/>
</dbReference>
<evidence type="ECO:0000256" key="10">
    <source>
        <dbReference type="ARBA" id="ARBA00023136"/>
    </source>
</evidence>
<evidence type="ECO:0000256" key="5">
    <source>
        <dbReference type="ARBA" id="ARBA00022737"/>
    </source>
</evidence>
<keyword evidence="10 12" id="KW-0472">Membrane</keyword>
<evidence type="ECO:0000259" key="14">
    <source>
        <dbReference type="PROSITE" id="PS50929"/>
    </source>
</evidence>
<feature type="transmembrane region" description="Helical" evidence="12">
    <location>
        <begin position="172"/>
        <end position="193"/>
    </location>
</feature>
<evidence type="ECO:0000256" key="3">
    <source>
        <dbReference type="ARBA" id="ARBA00022448"/>
    </source>
</evidence>
<dbReference type="Pfam" id="PF00664">
    <property type="entry name" value="ABC_membrane"/>
    <property type="match status" value="1"/>
</dbReference>
<feature type="transmembrane region" description="Helical" evidence="12">
    <location>
        <begin position="287"/>
        <end position="313"/>
    </location>
</feature>
<name>A0A815VAE1_9BILA</name>
<evidence type="ECO:0000256" key="1">
    <source>
        <dbReference type="ARBA" id="ARBA00004141"/>
    </source>
</evidence>
<sequence length="601" mass="66893">MILGFWESTIASSVFFPLVLRIYQSIIDSFVAIDRNQTGFETTGNVGLGCRNKTSYLDANLSPYDNIMSAIKWYAVYGSCCFALLWIAFNCWIISAERQVRKIRYALIKNIMRQDIGWFDRRLSSDLSAGLLVDDLDNIREGIGYQVADCTALLARVIACLGYSIWTGWKLTLVFLSVSPLIIITFNITFAVMKKFTILEGTAYTKANAIVDEVLSAIRTVTAFGGQKHERTRYQQSLTDAKNAGLKKGLLLGISQAFVSIALYGAIALIFWYGPYLARVECSNYDAGVVMIIFTTCLFATNNISLFIPYLLAFIEAAVSGAKVFAVIDQILNNLSIHFPAGKTTAIVGETGCGKSTIIHLVQRFYDPEEGQVLLDNNDIRHLNVTWLRSNMSVVSQEPVLFNDTIAENIRFGHETASDEEIKAAAQIANIHNFIIKELPNGYNTLVQGSHLAGGQKQRIAIARAVLSNPKILLLDEATSALDAKNESEVQIGLERASQGRTTIVVAHRLTTIRKAHHIIGLNAGQIDEQGTHEELMRLNGRYAQAVKLQRIMDPHDENDEDEDNDCENGNNHASGMLHNLTLEKNYLTNYWNNHSNKVNF</sequence>
<dbReference type="InterPro" id="IPR003593">
    <property type="entry name" value="AAA+_ATPase"/>
</dbReference>
<dbReference type="PANTHER" id="PTHR43394:SF27">
    <property type="entry name" value="ATP-DEPENDENT TRANSLOCASE ABCB1-LIKE"/>
    <property type="match status" value="1"/>
</dbReference>
<dbReference type="SUPFAM" id="SSF90123">
    <property type="entry name" value="ABC transporter transmembrane region"/>
    <property type="match status" value="1"/>
</dbReference>
<dbReference type="GO" id="GO:0090374">
    <property type="term" value="P:oligopeptide export from mitochondrion"/>
    <property type="evidence" value="ECO:0007669"/>
    <property type="project" value="TreeGrafter"/>
</dbReference>
<dbReference type="SUPFAM" id="SSF52540">
    <property type="entry name" value="P-loop containing nucleoside triphosphate hydrolases"/>
    <property type="match status" value="1"/>
</dbReference>
<reference evidence="15" key="1">
    <citation type="submission" date="2021-02" db="EMBL/GenBank/DDBJ databases">
        <authorList>
            <person name="Nowell W R."/>
        </authorList>
    </citation>
    <scope>NUCLEOTIDE SEQUENCE</scope>
</reference>
<keyword evidence="4 12" id="KW-0812">Transmembrane</keyword>
<dbReference type="FunFam" id="3.40.50.300:FF:000479">
    <property type="entry name" value="Multidrug resistance protein 1A"/>
    <property type="match status" value="1"/>
</dbReference>
<evidence type="ECO:0000256" key="4">
    <source>
        <dbReference type="ARBA" id="ARBA00022692"/>
    </source>
</evidence>
<evidence type="ECO:0000313" key="16">
    <source>
        <dbReference type="Proteomes" id="UP000663870"/>
    </source>
</evidence>
<organism evidence="15 16">
    <name type="scientific">Rotaria sordida</name>
    <dbReference type="NCBI Taxonomy" id="392033"/>
    <lineage>
        <taxon>Eukaryota</taxon>
        <taxon>Metazoa</taxon>
        <taxon>Spiralia</taxon>
        <taxon>Gnathifera</taxon>
        <taxon>Rotifera</taxon>
        <taxon>Eurotatoria</taxon>
        <taxon>Bdelloidea</taxon>
        <taxon>Philodinida</taxon>
        <taxon>Philodinidae</taxon>
        <taxon>Rotaria</taxon>
    </lineage>
</organism>
<dbReference type="GO" id="GO:0005743">
    <property type="term" value="C:mitochondrial inner membrane"/>
    <property type="evidence" value="ECO:0007669"/>
    <property type="project" value="TreeGrafter"/>
</dbReference>
<dbReference type="InterPro" id="IPR017871">
    <property type="entry name" value="ABC_transporter-like_CS"/>
</dbReference>
<evidence type="ECO:0000256" key="2">
    <source>
        <dbReference type="ARBA" id="ARBA00007577"/>
    </source>
</evidence>
<keyword evidence="16" id="KW-1185">Reference proteome</keyword>
<dbReference type="Gene3D" id="3.40.50.300">
    <property type="entry name" value="P-loop containing nucleotide triphosphate hydrolases"/>
    <property type="match status" value="1"/>
</dbReference>
<dbReference type="InterPro" id="IPR027417">
    <property type="entry name" value="P-loop_NTPase"/>
</dbReference>
<comment type="caution">
    <text evidence="15">The sequence shown here is derived from an EMBL/GenBank/DDBJ whole genome shotgun (WGS) entry which is preliminary data.</text>
</comment>
<keyword evidence="9 12" id="KW-1133">Transmembrane helix</keyword>
<dbReference type="Gene3D" id="1.20.1560.10">
    <property type="entry name" value="ABC transporter type 1, transmembrane domain"/>
    <property type="match status" value="1"/>
</dbReference>
<dbReference type="InterPro" id="IPR039421">
    <property type="entry name" value="Type_1_exporter"/>
</dbReference>
<dbReference type="CDD" id="cd18577">
    <property type="entry name" value="ABC_6TM_Pgp_ABCB1_D1_like"/>
    <property type="match status" value="1"/>
</dbReference>
<feature type="transmembrane region" description="Helical" evidence="12">
    <location>
        <begin position="250"/>
        <end position="275"/>
    </location>
</feature>
<evidence type="ECO:0000256" key="7">
    <source>
        <dbReference type="ARBA" id="ARBA00022840"/>
    </source>
</evidence>
<evidence type="ECO:0000259" key="13">
    <source>
        <dbReference type="PROSITE" id="PS50893"/>
    </source>
</evidence>
<evidence type="ECO:0000313" key="15">
    <source>
        <dbReference type="EMBL" id="CAF1526622.1"/>
    </source>
</evidence>
<protein>
    <submittedName>
        <fullName evidence="15">Uncharacterized protein</fullName>
    </submittedName>
</protein>
<dbReference type="GO" id="GO:0016887">
    <property type="term" value="F:ATP hydrolysis activity"/>
    <property type="evidence" value="ECO:0007669"/>
    <property type="project" value="InterPro"/>
</dbReference>
<accession>A0A815VAE1</accession>